<protein>
    <submittedName>
        <fullName evidence="1">Uncharacterized protein</fullName>
    </submittedName>
</protein>
<sequence length="68" mass="6916">MSYTTIEDGVTLDSCIVCQHALIGADSSITKSEIGAGVVLPANSNATKEQLVTSAPSEDTEGITVAFG</sequence>
<evidence type="ECO:0000313" key="2">
    <source>
        <dbReference type="Proteomes" id="UP001145114"/>
    </source>
</evidence>
<name>A0ACC1HS40_9FUNG</name>
<comment type="caution">
    <text evidence="1">The sequence shown here is derived from an EMBL/GenBank/DDBJ whole genome shotgun (WGS) entry which is preliminary data.</text>
</comment>
<evidence type="ECO:0000313" key="1">
    <source>
        <dbReference type="EMBL" id="KAJ1678481.1"/>
    </source>
</evidence>
<accession>A0ACC1HS40</accession>
<gene>
    <name evidence="1" type="ORF">EV182_003958</name>
</gene>
<proteinExistence type="predicted"/>
<organism evidence="1 2">
    <name type="scientific">Spiromyces aspiralis</name>
    <dbReference type="NCBI Taxonomy" id="68401"/>
    <lineage>
        <taxon>Eukaryota</taxon>
        <taxon>Fungi</taxon>
        <taxon>Fungi incertae sedis</taxon>
        <taxon>Zoopagomycota</taxon>
        <taxon>Kickxellomycotina</taxon>
        <taxon>Kickxellomycetes</taxon>
        <taxon>Kickxellales</taxon>
        <taxon>Kickxellaceae</taxon>
        <taxon>Spiromyces</taxon>
    </lineage>
</organism>
<reference evidence="1" key="1">
    <citation type="submission" date="2022-06" db="EMBL/GenBank/DDBJ databases">
        <title>Phylogenomic reconstructions and comparative analyses of Kickxellomycotina fungi.</title>
        <authorList>
            <person name="Reynolds N.K."/>
            <person name="Stajich J.E."/>
            <person name="Barry K."/>
            <person name="Grigoriev I.V."/>
            <person name="Crous P."/>
            <person name="Smith M.E."/>
        </authorList>
    </citation>
    <scope>NUCLEOTIDE SEQUENCE</scope>
    <source>
        <strain evidence="1">RSA 2271</strain>
    </source>
</reference>
<keyword evidence="2" id="KW-1185">Reference proteome</keyword>
<dbReference type="EMBL" id="JAMZIH010001120">
    <property type="protein sequence ID" value="KAJ1678481.1"/>
    <property type="molecule type" value="Genomic_DNA"/>
</dbReference>
<dbReference type="Proteomes" id="UP001145114">
    <property type="component" value="Unassembled WGS sequence"/>
</dbReference>